<protein>
    <submittedName>
        <fullName evidence="2">Uncharacterized protein</fullName>
    </submittedName>
</protein>
<keyword evidence="1" id="KW-0812">Transmembrane</keyword>
<sequence>MMKVITYFKALECPPDTCECTRMVTGVYVLGRENHVHRSININDSRRTKRTYRIISRTRLQSYLRGGGFSKSSLRVLFMCTFLIILTFLIIGIFSCMVSEAAKL</sequence>
<evidence type="ECO:0000313" key="2">
    <source>
        <dbReference type="EMBL" id="RPB21580.1"/>
    </source>
</evidence>
<evidence type="ECO:0000256" key="1">
    <source>
        <dbReference type="SAM" id="Phobius"/>
    </source>
</evidence>
<proteinExistence type="predicted"/>
<organism evidence="2 3">
    <name type="scientific">Terfezia boudieri ATCC MYA-4762</name>
    <dbReference type="NCBI Taxonomy" id="1051890"/>
    <lineage>
        <taxon>Eukaryota</taxon>
        <taxon>Fungi</taxon>
        <taxon>Dikarya</taxon>
        <taxon>Ascomycota</taxon>
        <taxon>Pezizomycotina</taxon>
        <taxon>Pezizomycetes</taxon>
        <taxon>Pezizales</taxon>
        <taxon>Pezizaceae</taxon>
        <taxon>Terfezia</taxon>
    </lineage>
</organism>
<feature type="transmembrane region" description="Helical" evidence="1">
    <location>
        <begin position="76"/>
        <end position="98"/>
    </location>
</feature>
<keyword evidence="1" id="KW-0472">Membrane</keyword>
<evidence type="ECO:0000313" key="3">
    <source>
        <dbReference type="Proteomes" id="UP000267821"/>
    </source>
</evidence>
<dbReference type="Proteomes" id="UP000267821">
    <property type="component" value="Unassembled WGS sequence"/>
</dbReference>
<keyword evidence="3" id="KW-1185">Reference proteome</keyword>
<dbReference type="EMBL" id="ML121558">
    <property type="protein sequence ID" value="RPB21580.1"/>
    <property type="molecule type" value="Genomic_DNA"/>
</dbReference>
<keyword evidence="1" id="KW-1133">Transmembrane helix</keyword>
<name>A0A3N4LFC4_9PEZI</name>
<dbReference type="AlphaFoldDB" id="A0A3N4LFC4"/>
<dbReference type="InParanoid" id="A0A3N4LFC4"/>
<gene>
    <name evidence="2" type="ORF">L211DRAFT_422297</name>
</gene>
<accession>A0A3N4LFC4</accession>
<reference evidence="2 3" key="1">
    <citation type="journal article" date="2018" name="Nat. Ecol. Evol.">
        <title>Pezizomycetes genomes reveal the molecular basis of ectomycorrhizal truffle lifestyle.</title>
        <authorList>
            <person name="Murat C."/>
            <person name="Payen T."/>
            <person name="Noel B."/>
            <person name="Kuo A."/>
            <person name="Morin E."/>
            <person name="Chen J."/>
            <person name="Kohler A."/>
            <person name="Krizsan K."/>
            <person name="Balestrini R."/>
            <person name="Da Silva C."/>
            <person name="Montanini B."/>
            <person name="Hainaut M."/>
            <person name="Levati E."/>
            <person name="Barry K.W."/>
            <person name="Belfiori B."/>
            <person name="Cichocki N."/>
            <person name="Clum A."/>
            <person name="Dockter R.B."/>
            <person name="Fauchery L."/>
            <person name="Guy J."/>
            <person name="Iotti M."/>
            <person name="Le Tacon F."/>
            <person name="Lindquist E.A."/>
            <person name="Lipzen A."/>
            <person name="Malagnac F."/>
            <person name="Mello A."/>
            <person name="Molinier V."/>
            <person name="Miyauchi S."/>
            <person name="Poulain J."/>
            <person name="Riccioni C."/>
            <person name="Rubini A."/>
            <person name="Sitrit Y."/>
            <person name="Splivallo R."/>
            <person name="Traeger S."/>
            <person name="Wang M."/>
            <person name="Zifcakova L."/>
            <person name="Wipf D."/>
            <person name="Zambonelli A."/>
            <person name="Paolocci F."/>
            <person name="Nowrousian M."/>
            <person name="Ottonello S."/>
            <person name="Baldrian P."/>
            <person name="Spatafora J.W."/>
            <person name="Henrissat B."/>
            <person name="Nagy L.G."/>
            <person name="Aury J.M."/>
            <person name="Wincker P."/>
            <person name="Grigoriev I.V."/>
            <person name="Bonfante P."/>
            <person name="Martin F.M."/>
        </authorList>
    </citation>
    <scope>NUCLEOTIDE SEQUENCE [LARGE SCALE GENOMIC DNA]</scope>
    <source>
        <strain evidence="2 3">ATCC MYA-4762</strain>
    </source>
</reference>